<dbReference type="PANTHER" id="PTHR47510">
    <property type="entry name" value="REVERSE TRANSCRIPTASE DOMAIN-CONTAINING PROTEIN"/>
    <property type="match status" value="1"/>
</dbReference>
<name>A0AAD7YRA0_MYTSE</name>
<evidence type="ECO:0000313" key="2">
    <source>
        <dbReference type="EMBL" id="KAJ8723659.1"/>
    </source>
</evidence>
<dbReference type="SUPFAM" id="SSF56672">
    <property type="entry name" value="DNA/RNA polymerases"/>
    <property type="match status" value="1"/>
</dbReference>
<dbReference type="Proteomes" id="UP001231518">
    <property type="component" value="Chromosome 20"/>
</dbReference>
<dbReference type="PANTHER" id="PTHR47510:SF3">
    <property type="entry name" value="ENDO_EXONUCLEASE_PHOSPHATASE DOMAIN-CONTAINING PROTEIN"/>
    <property type="match status" value="1"/>
</dbReference>
<dbReference type="Pfam" id="PF00078">
    <property type="entry name" value="RVT_1"/>
    <property type="match status" value="1"/>
</dbReference>
<dbReference type="PROSITE" id="PS50878">
    <property type="entry name" value="RT_POL"/>
    <property type="match status" value="1"/>
</dbReference>
<evidence type="ECO:0000313" key="3">
    <source>
        <dbReference type="Proteomes" id="UP001231518"/>
    </source>
</evidence>
<dbReference type="GO" id="GO:0071897">
    <property type="term" value="P:DNA biosynthetic process"/>
    <property type="evidence" value="ECO:0007669"/>
    <property type="project" value="UniProtKB-ARBA"/>
</dbReference>
<feature type="domain" description="Reverse transcriptase" evidence="1">
    <location>
        <begin position="359"/>
        <end position="603"/>
    </location>
</feature>
<protein>
    <recommendedName>
        <fullName evidence="1">Reverse transcriptase domain-containing protein</fullName>
    </recommendedName>
</protein>
<gene>
    <name evidence="2" type="ORF">PYW07_007639</name>
</gene>
<accession>A0AAD7YRA0</accession>
<dbReference type="CDD" id="cd01650">
    <property type="entry name" value="RT_nLTR_like"/>
    <property type="match status" value="1"/>
</dbReference>
<dbReference type="AlphaFoldDB" id="A0AAD7YRA0"/>
<dbReference type="InterPro" id="IPR000477">
    <property type="entry name" value="RT_dom"/>
</dbReference>
<evidence type="ECO:0000259" key="1">
    <source>
        <dbReference type="PROSITE" id="PS50878"/>
    </source>
</evidence>
<proteinExistence type="predicted"/>
<dbReference type="InterPro" id="IPR043502">
    <property type="entry name" value="DNA/RNA_pol_sf"/>
</dbReference>
<keyword evidence="3" id="KW-1185">Reference proteome</keyword>
<organism evidence="2 3">
    <name type="scientific">Mythimna separata</name>
    <name type="common">Oriental armyworm</name>
    <name type="synonym">Pseudaletia separata</name>
    <dbReference type="NCBI Taxonomy" id="271217"/>
    <lineage>
        <taxon>Eukaryota</taxon>
        <taxon>Metazoa</taxon>
        <taxon>Ecdysozoa</taxon>
        <taxon>Arthropoda</taxon>
        <taxon>Hexapoda</taxon>
        <taxon>Insecta</taxon>
        <taxon>Pterygota</taxon>
        <taxon>Neoptera</taxon>
        <taxon>Endopterygota</taxon>
        <taxon>Lepidoptera</taxon>
        <taxon>Glossata</taxon>
        <taxon>Ditrysia</taxon>
        <taxon>Noctuoidea</taxon>
        <taxon>Noctuidae</taxon>
        <taxon>Noctuinae</taxon>
        <taxon>Hadenini</taxon>
        <taxon>Mythimna</taxon>
    </lineage>
</organism>
<dbReference type="EMBL" id="JARGEI010000011">
    <property type="protein sequence ID" value="KAJ8723659.1"/>
    <property type="molecule type" value="Genomic_DNA"/>
</dbReference>
<sequence>MVLLRIIEQLCKRYKDTIVIGDFNLHSCPINVCNYFQCFQTHCGFTQSNEVGNCNDRQLDLTFGSDGSVSVRAAEAPLVPVDAYHPPLDVTVSLRVRQRLRAGSSPPTTGTPEPTGWNFNKADFPLLYSSIAAVDWDPMYNLDLQTSLNYFYDHINTILDDCVPRKKRSRVTSRYHYPEWYTVELIRDIKAKAILHKRYKTSGARTDYEAFSQCRTKVKKSISCAREQYAHRVQSQMLEDPKSFWNYAKSRQGSRSPRKILKNDEEMTDEQCVQEFAEYLYSVYDTEEAALNVSSAMIEAGGDNGAALVHLDYLQLPEVCGALQQLKPKRSSGPDGIPPYILKDCRSTLAKPLQYIYNKCLEAEVIPEMWKVTRVVPVPKGGPGTGVDGYRPVAVLSTPAKVFEAAIHKSIFQQVSSQLSDAQHGFRPARSTTSNFLSHMANLLLSVDSGGQIDVVYFDFKKAFDLVNNDILLKKLAAVGFTPHLLRFDRQQYVEYEGHKSEPYFTRSGVSQGSNLGPLEFILMINDLPKVVKDAQCLLFADDLKLSLEINELADCDRLQRDIDAVVAWSTACSLTSPSVWRSLLLACVLLSPIVTTWTGCKLPELRKLRI</sequence>
<reference evidence="2" key="1">
    <citation type="submission" date="2023-03" db="EMBL/GenBank/DDBJ databases">
        <title>Chromosome-level genomes of two armyworms, Mythimna separata and Mythimna loreyi, provide insights into the biosynthesis and reception of sex pheromones.</title>
        <authorList>
            <person name="Zhao H."/>
        </authorList>
    </citation>
    <scope>NUCLEOTIDE SEQUENCE</scope>
    <source>
        <strain evidence="2">BeijingLab</strain>
        <tissue evidence="2">Pupa</tissue>
    </source>
</reference>
<comment type="caution">
    <text evidence="2">The sequence shown here is derived from an EMBL/GenBank/DDBJ whole genome shotgun (WGS) entry which is preliminary data.</text>
</comment>